<name>A0A9N9DRI9_9GLOM</name>
<evidence type="ECO:0000313" key="2">
    <source>
        <dbReference type="Proteomes" id="UP000789739"/>
    </source>
</evidence>
<comment type="caution">
    <text evidence="1">The sequence shown here is derived from an EMBL/GenBank/DDBJ whole genome shotgun (WGS) entry which is preliminary data.</text>
</comment>
<dbReference type="Proteomes" id="UP000789739">
    <property type="component" value="Unassembled WGS sequence"/>
</dbReference>
<evidence type="ECO:0000313" key="1">
    <source>
        <dbReference type="EMBL" id="CAG8645537.1"/>
    </source>
</evidence>
<dbReference type="EMBL" id="CAJVPI010002555">
    <property type="protein sequence ID" value="CAG8645537.1"/>
    <property type="molecule type" value="Genomic_DNA"/>
</dbReference>
<dbReference type="AlphaFoldDB" id="A0A9N9DRI9"/>
<feature type="non-terminal residue" evidence="1">
    <location>
        <position position="1"/>
    </location>
</feature>
<proteinExistence type="predicted"/>
<organism evidence="1 2">
    <name type="scientific">Paraglomus brasilianum</name>
    <dbReference type="NCBI Taxonomy" id="144538"/>
    <lineage>
        <taxon>Eukaryota</taxon>
        <taxon>Fungi</taxon>
        <taxon>Fungi incertae sedis</taxon>
        <taxon>Mucoromycota</taxon>
        <taxon>Glomeromycotina</taxon>
        <taxon>Glomeromycetes</taxon>
        <taxon>Paraglomerales</taxon>
        <taxon>Paraglomeraceae</taxon>
        <taxon>Paraglomus</taxon>
    </lineage>
</organism>
<gene>
    <name evidence="1" type="ORF">PBRASI_LOCUS10006</name>
</gene>
<keyword evidence="2" id="KW-1185">Reference proteome</keyword>
<accession>A0A9N9DRI9</accession>
<sequence length="63" mass="7042">GSVYSIPSSLYFRRGVNRVQFSHQSTELDYPLHPPNNASEVISICDRVSSSKTGLETLLRSML</sequence>
<reference evidence="1" key="1">
    <citation type="submission" date="2021-06" db="EMBL/GenBank/DDBJ databases">
        <authorList>
            <person name="Kallberg Y."/>
            <person name="Tangrot J."/>
            <person name="Rosling A."/>
        </authorList>
    </citation>
    <scope>NUCLEOTIDE SEQUENCE</scope>
    <source>
        <strain evidence="1">BR232B</strain>
    </source>
</reference>
<protein>
    <submittedName>
        <fullName evidence="1">8717_t:CDS:1</fullName>
    </submittedName>
</protein>